<evidence type="ECO:0000313" key="2">
    <source>
        <dbReference type="EMBL" id="CAJ0604642.1"/>
    </source>
</evidence>
<accession>A0AA36MCM9</accession>
<dbReference type="SUPFAM" id="SSF81321">
    <property type="entry name" value="Family A G protein-coupled receptor-like"/>
    <property type="match status" value="1"/>
</dbReference>
<keyword evidence="1" id="KW-1133">Transmembrane helix</keyword>
<dbReference type="EMBL" id="CATQJL010000316">
    <property type="protein sequence ID" value="CAJ0604642.1"/>
    <property type="molecule type" value="Genomic_DNA"/>
</dbReference>
<dbReference type="PANTHER" id="PTHR23021">
    <property type="entry name" value="SERPENTINE RECEPTOR, CLASS T"/>
    <property type="match status" value="1"/>
</dbReference>
<gene>
    <name evidence="2" type="ORF">CYNAS_LOCUS16625</name>
</gene>
<dbReference type="PANTHER" id="PTHR23021:SF11">
    <property type="entry name" value="SERPENTINE RECEPTOR, CLASS T"/>
    <property type="match status" value="1"/>
</dbReference>
<feature type="transmembrane region" description="Helical" evidence="1">
    <location>
        <begin position="32"/>
        <end position="56"/>
    </location>
</feature>
<reference evidence="2" key="1">
    <citation type="submission" date="2023-07" db="EMBL/GenBank/DDBJ databases">
        <authorList>
            <consortium name="CYATHOMIX"/>
        </authorList>
    </citation>
    <scope>NUCLEOTIDE SEQUENCE</scope>
    <source>
        <strain evidence="2">N/A</strain>
    </source>
</reference>
<dbReference type="Pfam" id="PF10321">
    <property type="entry name" value="7TM_GPCR_Srt"/>
    <property type="match status" value="1"/>
</dbReference>
<keyword evidence="1" id="KW-0812">Transmembrane</keyword>
<protein>
    <submittedName>
        <fullName evidence="2">Uncharacterized protein</fullName>
    </submittedName>
</protein>
<sequence>MEQLIKYGWDAERIPSYDCWNSTRQYGHTNHLLGIFSVIYGLSAEFLYTIALLILTRKEQRRLSCYKIMISLGAYDMVAIAINSIASGYLWLSGANYCTDPTAIYALGCLGVGTLFQSKVPYFKQEPRPFEDG</sequence>
<dbReference type="AlphaFoldDB" id="A0AA36MCM9"/>
<dbReference type="Proteomes" id="UP001176961">
    <property type="component" value="Unassembled WGS sequence"/>
</dbReference>
<keyword evidence="3" id="KW-1185">Reference proteome</keyword>
<name>A0AA36MCM9_CYLNA</name>
<keyword evidence="1" id="KW-0472">Membrane</keyword>
<evidence type="ECO:0000313" key="3">
    <source>
        <dbReference type="Proteomes" id="UP001176961"/>
    </source>
</evidence>
<comment type="caution">
    <text evidence="2">The sequence shown here is derived from an EMBL/GenBank/DDBJ whole genome shotgun (WGS) entry which is preliminary data.</text>
</comment>
<feature type="transmembrane region" description="Helical" evidence="1">
    <location>
        <begin position="68"/>
        <end position="91"/>
    </location>
</feature>
<evidence type="ECO:0000256" key="1">
    <source>
        <dbReference type="SAM" id="Phobius"/>
    </source>
</evidence>
<proteinExistence type="predicted"/>
<dbReference type="InterPro" id="IPR019425">
    <property type="entry name" value="7TM_GPCR_serpentine_rcpt_Srt"/>
</dbReference>
<organism evidence="2 3">
    <name type="scientific">Cylicocyclus nassatus</name>
    <name type="common">Nematode worm</name>
    <dbReference type="NCBI Taxonomy" id="53992"/>
    <lineage>
        <taxon>Eukaryota</taxon>
        <taxon>Metazoa</taxon>
        <taxon>Ecdysozoa</taxon>
        <taxon>Nematoda</taxon>
        <taxon>Chromadorea</taxon>
        <taxon>Rhabditida</taxon>
        <taxon>Rhabditina</taxon>
        <taxon>Rhabditomorpha</taxon>
        <taxon>Strongyloidea</taxon>
        <taxon>Strongylidae</taxon>
        <taxon>Cylicocyclus</taxon>
    </lineage>
</organism>